<evidence type="ECO:0000256" key="2">
    <source>
        <dbReference type="ARBA" id="ARBA00004496"/>
    </source>
</evidence>
<evidence type="ECO:0000256" key="5">
    <source>
        <dbReference type="ARBA" id="ARBA00023002"/>
    </source>
</evidence>
<gene>
    <name evidence="8" type="ORF">POJ06DRAFT_46793</name>
</gene>
<proteinExistence type="inferred from homology"/>
<dbReference type="FunFam" id="3.40.109.10:FF:000001">
    <property type="entry name" value="Nitroreductase family"/>
    <property type="match status" value="1"/>
</dbReference>
<dbReference type="PANTHER" id="PTHR43035:SF1">
    <property type="entry name" value="FATTY ACID REPRESSION MUTANT PROTEIN 2-RELATED"/>
    <property type="match status" value="1"/>
</dbReference>
<dbReference type="Pfam" id="PF00881">
    <property type="entry name" value="Nitroreductase"/>
    <property type="match status" value="1"/>
</dbReference>
<feature type="domain" description="Nitroreductase" evidence="7">
    <location>
        <begin position="13"/>
        <end position="179"/>
    </location>
</feature>
<dbReference type="Proteomes" id="UP001217417">
    <property type="component" value="Unassembled WGS sequence"/>
</dbReference>
<dbReference type="RefSeq" id="XP_056040381.1">
    <property type="nucleotide sequence ID" value="XM_056191085.1"/>
</dbReference>
<keyword evidence="5" id="KW-0560">Oxidoreductase</keyword>
<dbReference type="InterPro" id="IPR033877">
    <property type="entry name" value="Frm2/Hbn1"/>
</dbReference>
<keyword evidence="6" id="KW-0539">Nucleus</keyword>
<evidence type="ECO:0000256" key="1">
    <source>
        <dbReference type="ARBA" id="ARBA00004123"/>
    </source>
</evidence>
<comment type="caution">
    <text evidence="8">The sequence shown here is derived from an EMBL/GenBank/DDBJ whole genome shotgun (WGS) entry which is preliminary data.</text>
</comment>
<evidence type="ECO:0000259" key="7">
    <source>
        <dbReference type="Pfam" id="PF00881"/>
    </source>
</evidence>
<keyword evidence="4" id="KW-0963">Cytoplasm</keyword>
<dbReference type="GO" id="GO:0034599">
    <property type="term" value="P:cellular response to oxidative stress"/>
    <property type="evidence" value="ECO:0007669"/>
    <property type="project" value="InterPro"/>
</dbReference>
<dbReference type="InterPro" id="IPR029479">
    <property type="entry name" value="Nitroreductase"/>
</dbReference>
<evidence type="ECO:0000313" key="9">
    <source>
        <dbReference type="Proteomes" id="UP001217417"/>
    </source>
</evidence>
<dbReference type="GO" id="GO:0005737">
    <property type="term" value="C:cytoplasm"/>
    <property type="evidence" value="ECO:0007669"/>
    <property type="project" value="UniProtKB-SubCell"/>
</dbReference>
<dbReference type="Gene3D" id="3.40.109.10">
    <property type="entry name" value="NADH Oxidase"/>
    <property type="match status" value="1"/>
</dbReference>
<dbReference type="CDD" id="cd02140">
    <property type="entry name" value="Frm2-like"/>
    <property type="match status" value="1"/>
</dbReference>
<dbReference type="GO" id="GO:0005634">
    <property type="term" value="C:nucleus"/>
    <property type="evidence" value="ECO:0007669"/>
    <property type="project" value="UniProtKB-SubCell"/>
</dbReference>
<keyword evidence="9" id="KW-1185">Reference proteome</keyword>
<evidence type="ECO:0000256" key="3">
    <source>
        <dbReference type="ARBA" id="ARBA00007118"/>
    </source>
</evidence>
<dbReference type="EMBL" id="JARPMG010000013">
    <property type="protein sequence ID" value="KAJ8096931.1"/>
    <property type="molecule type" value="Genomic_DNA"/>
</dbReference>
<dbReference type="InterPro" id="IPR000415">
    <property type="entry name" value="Nitroreductase-like"/>
</dbReference>
<protein>
    <submittedName>
        <fullName evidence="8">Nitroreductase-like protein</fullName>
    </submittedName>
</protein>
<evidence type="ECO:0000313" key="8">
    <source>
        <dbReference type="EMBL" id="KAJ8096931.1"/>
    </source>
</evidence>
<reference evidence="8" key="1">
    <citation type="submission" date="2023-03" db="EMBL/GenBank/DDBJ databases">
        <title>Near-Complete genome sequence of Lipomyces tetrasporous NRRL Y-64009, an oleaginous yeast capable of growing on lignocellulosic hydrolysates.</title>
        <authorList>
            <consortium name="Lawrence Berkeley National Laboratory"/>
            <person name="Jagtap S.S."/>
            <person name="Liu J.-J."/>
            <person name="Walukiewicz H.E."/>
            <person name="Pangilinan J."/>
            <person name="Lipzen A."/>
            <person name="Ahrendt S."/>
            <person name="Koriabine M."/>
            <person name="Cobaugh K."/>
            <person name="Salamov A."/>
            <person name="Yoshinaga Y."/>
            <person name="Ng V."/>
            <person name="Daum C."/>
            <person name="Grigoriev I.V."/>
            <person name="Slininger P.J."/>
            <person name="Dien B.S."/>
            <person name="Jin Y.-S."/>
            <person name="Rao C.V."/>
        </authorList>
    </citation>
    <scope>NUCLEOTIDE SEQUENCE</scope>
    <source>
        <strain evidence="8">NRRL Y-64009</strain>
    </source>
</reference>
<dbReference type="GO" id="GO:0016491">
    <property type="term" value="F:oxidoreductase activity"/>
    <property type="evidence" value="ECO:0007669"/>
    <property type="project" value="UniProtKB-KW"/>
</dbReference>
<dbReference type="PANTHER" id="PTHR43035">
    <property type="entry name" value="FATTY ACID REPRESSION MUTANT PROTEIN 2-RELATED"/>
    <property type="match status" value="1"/>
</dbReference>
<organism evidence="8 9">
    <name type="scientific">Lipomyces tetrasporus</name>
    <dbReference type="NCBI Taxonomy" id="54092"/>
    <lineage>
        <taxon>Eukaryota</taxon>
        <taxon>Fungi</taxon>
        <taxon>Dikarya</taxon>
        <taxon>Ascomycota</taxon>
        <taxon>Saccharomycotina</taxon>
        <taxon>Lipomycetes</taxon>
        <taxon>Lipomycetales</taxon>
        <taxon>Lipomycetaceae</taxon>
        <taxon>Lipomyces</taxon>
    </lineage>
</organism>
<evidence type="ECO:0000256" key="4">
    <source>
        <dbReference type="ARBA" id="ARBA00022490"/>
    </source>
</evidence>
<dbReference type="AlphaFoldDB" id="A0AAD7QKK3"/>
<comment type="subcellular location">
    <subcellularLocation>
        <location evidence="2">Cytoplasm</location>
    </subcellularLocation>
    <subcellularLocation>
        <location evidence="1">Nucleus</location>
    </subcellularLocation>
</comment>
<dbReference type="GeneID" id="80886251"/>
<evidence type="ECO:0000256" key="6">
    <source>
        <dbReference type="ARBA" id="ARBA00023242"/>
    </source>
</evidence>
<sequence>MTASKTFFDAACTRRTYYKLTNKSTIPDSRIVELVNAAVLNVPSSFNSQSTRLVVLLKEEHQKLWEIAKETLKAMLPADAFVTTEQRLNGFQNAYGTILFFESPEPVKALQEKLPMYADRFPMWSEHASAMHQFFLWTALEAEGLGANLQHYNPLIDERVSTDWNVPAEWSLKAQLVFGTPTGEPMEKTYQPLKERVFVHGL</sequence>
<comment type="similarity">
    <text evidence="3">Belongs to the nitroreductase family.</text>
</comment>
<dbReference type="SUPFAM" id="SSF55469">
    <property type="entry name" value="FMN-dependent nitroreductase-like"/>
    <property type="match status" value="1"/>
</dbReference>
<accession>A0AAD7QKK3</accession>
<name>A0AAD7QKK3_9ASCO</name>